<evidence type="ECO:0000313" key="2">
    <source>
        <dbReference type="EMBL" id="QJR16494.1"/>
    </source>
</evidence>
<evidence type="ECO:0000313" key="3">
    <source>
        <dbReference type="Proteomes" id="UP000503096"/>
    </source>
</evidence>
<dbReference type="RefSeq" id="WP_171164648.1">
    <property type="nucleotide sequence ID" value="NZ_CP053073.1"/>
</dbReference>
<dbReference type="PANTHER" id="PTHR22916:SF65">
    <property type="entry name" value="SLR1065 PROTEIN"/>
    <property type="match status" value="1"/>
</dbReference>
<organism evidence="2 3">
    <name type="scientific">Usitatibacter palustris</name>
    <dbReference type="NCBI Taxonomy" id="2732487"/>
    <lineage>
        <taxon>Bacteria</taxon>
        <taxon>Pseudomonadati</taxon>
        <taxon>Pseudomonadota</taxon>
        <taxon>Betaproteobacteria</taxon>
        <taxon>Nitrosomonadales</taxon>
        <taxon>Usitatibacteraceae</taxon>
        <taxon>Usitatibacter</taxon>
    </lineage>
</organism>
<dbReference type="Proteomes" id="UP000503096">
    <property type="component" value="Chromosome"/>
</dbReference>
<feature type="domain" description="Glycosyltransferase 2-like" evidence="1">
    <location>
        <begin position="8"/>
        <end position="142"/>
    </location>
</feature>
<dbReference type="AlphaFoldDB" id="A0A6M4HD65"/>
<protein>
    <recommendedName>
        <fullName evidence="1">Glycosyltransferase 2-like domain-containing protein</fullName>
    </recommendedName>
</protein>
<proteinExistence type="predicted"/>
<dbReference type="PANTHER" id="PTHR22916">
    <property type="entry name" value="GLYCOSYLTRANSFERASE"/>
    <property type="match status" value="1"/>
</dbReference>
<reference evidence="2 3" key="1">
    <citation type="submission" date="2020-04" db="EMBL/GenBank/DDBJ databases">
        <title>Usitatibacter rugosus gen. nov., sp. nov. and Usitatibacter palustris sp. nov., novel members of Usitatibacteraceae fam. nov. within the order Nitrosomonadales isolated from soil.</title>
        <authorList>
            <person name="Huber K.J."/>
            <person name="Neumann-Schaal M."/>
            <person name="Geppert A."/>
            <person name="Luckner M."/>
            <person name="Wanner G."/>
            <person name="Overmann J."/>
        </authorList>
    </citation>
    <scope>NUCLEOTIDE SEQUENCE [LARGE SCALE GENOMIC DNA]</scope>
    <source>
        <strain evidence="2 3">Swamp67</strain>
    </source>
</reference>
<dbReference type="CDD" id="cd06433">
    <property type="entry name" value="GT_2_WfgS_like"/>
    <property type="match status" value="1"/>
</dbReference>
<dbReference type="InterPro" id="IPR029044">
    <property type="entry name" value="Nucleotide-diphossugar_trans"/>
</dbReference>
<name>A0A6M4HD65_9PROT</name>
<dbReference type="SUPFAM" id="SSF53448">
    <property type="entry name" value="Nucleotide-diphospho-sugar transferases"/>
    <property type="match status" value="1"/>
</dbReference>
<keyword evidence="3" id="KW-1185">Reference proteome</keyword>
<dbReference type="KEGG" id="upl:DSM104440_03329"/>
<dbReference type="Gene3D" id="3.90.550.10">
    <property type="entry name" value="Spore Coat Polysaccharide Biosynthesis Protein SpsA, Chain A"/>
    <property type="match status" value="1"/>
</dbReference>
<gene>
    <name evidence="2" type="ORF">DSM104440_03329</name>
</gene>
<sequence length="435" mass="49701">MKNLPKISLVVPSFNQAQFIAETLQSLVDQDYPNLQVVIQEGGSTDGSIDIARSFAAKYPGLFQLFVEKDSGQADALNRGFARVDGEILGFLNSDDLLFPKVLHRVAAEIDPARERWVVMGRSLFIGDEGARYVGVEHPAEFVSHFEHLAIWKRGYNTIPQPSVFWHRSVWEHCGSFDAREHHVLDYDLFCRISKRFHIHRVDELWSHYRMHDASKSAQRTETEVLDLSIRVSRKYWGSWLSPLRWRCEASHWLHDRHLHERARHHARRAEEAFGAKKPFTAAAEFARTTLCSPVMARDRLLYPFFRNNATRVLRRVLVQPRRFTGQYHDGWIGPVFRQDLEIPVDVSHVHANIAFRPQPGYTWVMVELLCNGQRCDQQTLSGHADLSLTAPVAAHRGKIVSLEIRSSASFCPKLVLGGEDGRDLSLLLGGIVVE</sequence>
<dbReference type="InParanoid" id="A0A6M4HD65"/>
<dbReference type="GO" id="GO:0016758">
    <property type="term" value="F:hexosyltransferase activity"/>
    <property type="evidence" value="ECO:0007669"/>
    <property type="project" value="UniProtKB-ARBA"/>
</dbReference>
<evidence type="ECO:0000259" key="1">
    <source>
        <dbReference type="Pfam" id="PF00535"/>
    </source>
</evidence>
<accession>A0A6M4HD65</accession>
<dbReference type="EMBL" id="CP053073">
    <property type="protein sequence ID" value="QJR16494.1"/>
    <property type="molecule type" value="Genomic_DNA"/>
</dbReference>
<dbReference type="InterPro" id="IPR001173">
    <property type="entry name" value="Glyco_trans_2-like"/>
</dbReference>
<dbReference type="Pfam" id="PF00535">
    <property type="entry name" value="Glycos_transf_2"/>
    <property type="match status" value="1"/>
</dbReference>